<protein>
    <recommendedName>
        <fullName evidence="4">DDE Tnp4 domain-containing protein</fullName>
    </recommendedName>
</protein>
<evidence type="ECO:0000259" key="4">
    <source>
        <dbReference type="Pfam" id="PF13359"/>
    </source>
</evidence>
<dbReference type="InterPro" id="IPR027806">
    <property type="entry name" value="HARBI1_dom"/>
</dbReference>
<sequence>MRKINCAQCHTRRVTKSNRVGTSYLWDSFCELVGNDREKYSRNDLICNHCHSEVANVKMRRQRENRDQDSPNAPQKRQKFGEDGERMHFKDGTNLDVTNDHPPESCPHENHPEETLPLDLVLDSHIELLSDPITEDSQHVCSHIPLHNDNVDPFIDMYENAELSYRGDFDDFSTNSEPILHPNLSQIMDQSVPISESQISISVSQSISVSSSQCAQSTHVIHGIRGYSNSESRCFLCFNHSGRSRVPKPAIKETWLRKKVYISPGSRCCRDHLMGNMFTESTLQLIEGTRDNVRVTNSELVEWIDVITEEAIRKELPINFNADSKMTSEEYEIFTGLSREQFDSVLQYCREDIRNSSVRTIRNALAIFLMKLRLDLPQRILAFLFGIEHQSRISDVLRSVTASLVKRFVPHFLGYSPTHITREEIALKHTSPFVRTLINLPPENICLVFDATYLYLEKSSSFKLQRQTYSNHKLRNLCKPMVVTTDTGYILAADGPYYGDNNNNDGRILKSMLTPSPGLPTEEYSLLSFLRPRDKATLDRGFREAIPRLEELEIDHMMPLFLEKDQKQFTTEQANESRRCTKIRWKVEGAHGRVKAKFPIFNSVLRAQYLVGPWLKICCAFMNAFSPPDQNLFANDDNLAENIINRMHAKNDLQQEVEENGLDRKRVIWKEASGRKIPDFPELSIDDLKTLTLGTYQIKISQNYTEQHLQENSCYKIMVCKDQENLLRAKIQSRLRKSGGHHLWIKYVPHFEGPEAILGYYCKCKNGARTVGMCSHICSVLWFLGYYLFHPELQNRRKKKSVAFLDALAQINDVQVESHEEIDEY</sequence>
<evidence type="ECO:0000256" key="3">
    <source>
        <dbReference type="SAM" id="MobiDB-lite"/>
    </source>
</evidence>
<gene>
    <name evidence="5" type="ORF">Fcan01_24528</name>
</gene>
<keyword evidence="6" id="KW-1185">Reference proteome</keyword>
<organism evidence="5 6">
    <name type="scientific">Folsomia candida</name>
    <name type="common">Springtail</name>
    <dbReference type="NCBI Taxonomy" id="158441"/>
    <lineage>
        <taxon>Eukaryota</taxon>
        <taxon>Metazoa</taxon>
        <taxon>Ecdysozoa</taxon>
        <taxon>Arthropoda</taxon>
        <taxon>Hexapoda</taxon>
        <taxon>Collembola</taxon>
        <taxon>Entomobryomorpha</taxon>
        <taxon>Isotomoidea</taxon>
        <taxon>Isotomidae</taxon>
        <taxon>Proisotominae</taxon>
        <taxon>Folsomia</taxon>
    </lineage>
</organism>
<dbReference type="PANTHER" id="PTHR23080">
    <property type="entry name" value="THAP DOMAIN PROTEIN"/>
    <property type="match status" value="1"/>
</dbReference>
<evidence type="ECO:0000256" key="2">
    <source>
        <dbReference type="ARBA" id="ARBA00022723"/>
    </source>
</evidence>
<reference evidence="5 6" key="1">
    <citation type="submission" date="2015-12" db="EMBL/GenBank/DDBJ databases">
        <title>The genome of Folsomia candida.</title>
        <authorList>
            <person name="Faddeeva A."/>
            <person name="Derks M.F."/>
            <person name="Anvar Y."/>
            <person name="Smit S."/>
            <person name="Van Straalen N."/>
            <person name="Roelofs D."/>
        </authorList>
    </citation>
    <scope>NUCLEOTIDE SEQUENCE [LARGE SCALE GENOMIC DNA]</scope>
    <source>
        <strain evidence="5 6">VU population</strain>
        <tissue evidence="5">Whole body</tissue>
    </source>
</reference>
<dbReference type="Pfam" id="PF13359">
    <property type="entry name" value="DDE_Tnp_4"/>
    <property type="match status" value="1"/>
</dbReference>
<proteinExistence type="predicted"/>
<dbReference type="OrthoDB" id="10049726at2759"/>
<feature type="compositionally biased region" description="Basic and acidic residues" evidence="3">
    <location>
        <begin position="79"/>
        <end position="112"/>
    </location>
</feature>
<dbReference type="OMA" id="THITREE"/>
<evidence type="ECO:0000256" key="1">
    <source>
        <dbReference type="ARBA" id="ARBA00001968"/>
    </source>
</evidence>
<comment type="caution">
    <text evidence="5">The sequence shown here is derived from an EMBL/GenBank/DDBJ whole genome shotgun (WGS) entry which is preliminary data.</text>
</comment>
<dbReference type="AlphaFoldDB" id="A0A226D761"/>
<dbReference type="GO" id="GO:0046872">
    <property type="term" value="F:metal ion binding"/>
    <property type="evidence" value="ECO:0007669"/>
    <property type="project" value="UniProtKB-KW"/>
</dbReference>
<evidence type="ECO:0000313" key="5">
    <source>
        <dbReference type="EMBL" id="OXA40694.1"/>
    </source>
</evidence>
<evidence type="ECO:0000313" key="6">
    <source>
        <dbReference type="Proteomes" id="UP000198287"/>
    </source>
</evidence>
<accession>A0A226D761</accession>
<dbReference type="EMBL" id="LNIX01000032">
    <property type="protein sequence ID" value="OXA40694.1"/>
    <property type="molecule type" value="Genomic_DNA"/>
</dbReference>
<keyword evidence="2" id="KW-0479">Metal-binding</keyword>
<name>A0A226D761_FOLCA</name>
<feature type="region of interest" description="Disordered" evidence="3">
    <location>
        <begin position="59"/>
        <end position="112"/>
    </location>
</feature>
<comment type="cofactor">
    <cofactor evidence="1">
        <name>a divalent metal cation</name>
        <dbReference type="ChEBI" id="CHEBI:60240"/>
    </cofactor>
</comment>
<feature type="domain" description="DDE Tnp4" evidence="4">
    <location>
        <begin position="450"/>
        <end position="623"/>
    </location>
</feature>
<dbReference type="Proteomes" id="UP000198287">
    <property type="component" value="Unassembled WGS sequence"/>
</dbReference>